<dbReference type="EMBL" id="JAMYQB010000019">
    <property type="protein sequence ID" value="MER9406658.1"/>
    <property type="molecule type" value="Genomic_DNA"/>
</dbReference>
<dbReference type="PANTHER" id="PTHR43245">
    <property type="entry name" value="BIFUNCTIONAL POLYMYXIN RESISTANCE PROTEIN ARNA"/>
    <property type="match status" value="1"/>
</dbReference>
<evidence type="ECO:0000313" key="3">
    <source>
        <dbReference type="Proteomes" id="UP001433071"/>
    </source>
</evidence>
<accession>A0ABV1Z3U4</accession>
<name>A0ABV1Z3U4_9HYPH</name>
<feature type="domain" description="NAD-dependent epimerase/dehydratase" evidence="1">
    <location>
        <begin position="3"/>
        <end position="173"/>
    </location>
</feature>
<dbReference type="InterPro" id="IPR050177">
    <property type="entry name" value="Lipid_A_modif_metabolic_enz"/>
</dbReference>
<dbReference type="SUPFAM" id="SSF51735">
    <property type="entry name" value="NAD(P)-binding Rossmann-fold domains"/>
    <property type="match status" value="1"/>
</dbReference>
<reference evidence="2 3" key="1">
    <citation type="journal article" date="2024" name="Proc. Natl. Acad. Sci. U.S.A.">
        <title>The evolutionary genomics of adaptation to stress in wild rhizobium bacteria.</title>
        <authorList>
            <person name="Kehlet-Delgado H."/>
            <person name="Montoya A.P."/>
            <person name="Jensen K.T."/>
            <person name="Wendlandt C.E."/>
            <person name="Dexheimer C."/>
            <person name="Roberts M."/>
            <person name="Torres Martinez L."/>
            <person name="Friesen M.L."/>
            <person name="Griffitts J.S."/>
            <person name="Porter S.S."/>
        </authorList>
    </citation>
    <scope>NUCLEOTIDE SEQUENCE [LARGE SCALE GENOMIC DNA]</scope>
    <source>
        <strain evidence="2 3">M0641</strain>
    </source>
</reference>
<dbReference type="InterPro" id="IPR036291">
    <property type="entry name" value="NAD(P)-bd_dom_sf"/>
</dbReference>
<gene>
    <name evidence="2" type="ORF">NKI36_21730</name>
</gene>
<dbReference type="Pfam" id="PF01370">
    <property type="entry name" value="Epimerase"/>
    <property type="match status" value="1"/>
</dbReference>
<dbReference type="PANTHER" id="PTHR43245:SF58">
    <property type="entry name" value="BLL5923 PROTEIN"/>
    <property type="match status" value="1"/>
</dbReference>
<comment type="caution">
    <text evidence="2">The sequence shown here is derived from an EMBL/GenBank/DDBJ whole genome shotgun (WGS) entry which is preliminary data.</text>
</comment>
<dbReference type="RefSeq" id="WP_352559969.1">
    <property type="nucleotide sequence ID" value="NZ_JAMYQB010000019.1"/>
</dbReference>
<dbReference type="InterPro" id="IPR001509">
    <property type="entry name" value="Epimerase_deHydtase"/>
</dbReference>
<keyword evidence="3" id="KW-1185">Reference proteome</keyword>
<dbReference type="Gene3D" id="3.40.50.720">
    <property type="entry name" value="NAD(P)-binding Rossmann-like Domain"/>
    <property type="match status" value="1"/>
</dbReference>
<evidence type="ECO:0000313" key="2">
    <source>
        <dbReference type="EMBL" id="MER9406658.1"/>
    </source>
</evidence>
<evidence type="ECO:0000259" key="1">
    <source>
        <dbReference type="Pfam" id="PF01370"/>
    </source>
</evidence>
<protein>
    <submittedName>
        <fullName evidence="2">NAD-dependent epimerase/dehydratase family protein</fullName>
    </submittedName>
</protein>
<organism evidence="2 3">
    <name type="scientific">Mesorhizobium caraganae</name>
    <dbReference type="NCBI Taxonomy" id="483206"/>
    <lineage>
        <taxon>Bacteria</taxon>
        <taxon>Pseudomonadati</taxon>
        <taxon>Pseudomonadota</taxon>
        <taxon>Alphaproteobacteria</taxon>
        <taxon>Hyphomicrobiales</taxon>
        <taxon>Phyllobacteriaceae</taxon>
        <taxon>Mesorhizobium</taxon>
    </lineage>
</organism>
<sequence>MKVLVTGATGFIGRQVVNLLGEAGFEVRMASRHPERLDPASDAVKLPEFDAPAGAFQALMRDITHVVHCAALNNDRKASEADFLAANATLTAQLARAAAAQASGRFIYLSSIRAVAGPGFSGTISEATPPAPQCTYGRSKREGEIRTLEAYASRPTDATALRLPSIYGEGMKGNLATLMRLGGIPMALSLPAAAFSGVRSLMSCEAAARTAVYLLSRPRPLRPVYVACDLPPLPVSAIIGAFRNGFGYSLRLSRVPAGLMRAVLTLLCKRKAWDAITATQICDPSLLVSEGWAPRTDTLEQLTELARRYKSGVAQPR</sequence>
<proteinExistence type="predicted"/>
<dbReference type="Proteomes" id="UP001433071">
    <property type="component" value="Unassembled WGS sequence"/>
</dbReference>